<protein>
    <recommendedName>
        <fullName evidence="8">PHD-type domain-containing protein</fullName>
    </recommendedName>
</protein>
<name>A0AAD6IXH6_DREDA</name>
<feature type="region of interest" description="Disordered" evidence="7">
    <location>
        <begin position="1"/>
        <end position="144"/>
    </location>
</feature>
<comment type="caution">
    <text evidence="9">The sequence shown here is derived from an EMBL/GenBank/DDBJ whole genome shotgun (WGS) entry which is preliminary data.</text>
</comment>
<evidence type="ECO:0000313" key="9">
    <source>
        <dbReference type="EMBL" id="KAJ6258481.1"/>
    </source>
</evidence>
<dbReference type="InterPro" id="IPR019786">
    <property type="entry name" value="Zinc_finger_PHD-type_CS"/>
</dbReference>
<feature type="domain" description="PHD-type" evidence="8">
    <location>
        <begin position="148"/>
        <end position="204"/>
    </location>
</feature>
<evidence type="ECO:0000256" key="5">
    <source>
        <dbReference type="ARBA" id="ARBA00023242"/>
    </source>
</evidence>
<dbReference type="InterPro" id="IPR019787">
    <property type="entry name" value="Znf_PHD-finger"/>
</dbReference>
<dbReference type="GO" id="GO:0003677">
    <property type="term" value="F:DNA binding"/>
    <property type="evidence" value="ECO:0007669"/>
    <property type="project" value="TreeGrafter"/>
</dbReference>
<dbReference type="CDD" id="cd15502">
    <property type="entry name" value="PHD_Phf1p_Phf2p_like"/>
    <property type="match status" value="1"/>
</dbReference>
<feature type="compositionally biased region" description="Low complexity" evidence="7">
    <location>
        <begin position="18"/>
        <end position="34"/>
    </location>
</feature>
<evidence type="ECO:0000259" key="8">
    <source>
        <dbReference type="PROSITE" id="PS50016"/>
    </source>
</evidence>
<dbReference type="EMBL" id="JAQGDS010000008">
    <property type="protein sequence ID" value="KAJ6258481.1"/>
    <property type="molecule type" value="Genomic_DNA"/>
</dbReference>
<feature type="compositionally biased region" description="Polar residues" evidence="7">
    <location>
        <begin position="340"/>
        <end position="352"/>
    </location>
</feature>
<feature type="compositionally biased region" description="Basic residues" evidence="7">
    <location>
        <begin position="71"/>
        <end position="82"/>
    </location>
</feature>
<accession>A0AAD6IXH6</accession>
<evidence type="ECO:0000256" key="6">
    <source>
        <dbReference type="PROSITE-ProRule" id="PRU00146"/>
    </source>
</evidence>
<dbReference type="Pfam" id="PF00628">
    <property type="entry name" value="PHD"/>
    <property type="match status" value="1"/>
</dbReference>
<organism evidence="9 10">
    <name type="scientific">Drechslerella dactyloides</name>
    <name type="common">Nematode-trapping fungus</name>
    <name type="synonym">Arthrobotrys dactyloides</name>
    <dbReference type="NCBI Taxonomy" id="74499"/>
    <lineage>
        <taxon>Eukaryota</taxon>
        <taxon>Fungi</taxon>
        <taxon>Dikarya</taxon>
        <taxon>Ascomycota</taxon>
        <taxon>Pezizomycotina</taxon>
        <taxon>Orbiliomycetes</taxon>
        <taxon>Orbiliales</taxon>
        <taxon>Orbiliaceae</taxon>
        <taxon>Drechslerella</taxon>
    </lineage>
</organism>
<sequence length="352" mass="38328">MATTPLPKFKFRLTPMKAGSDSPASTAATGTTTKPDQEGPPARPRLRIILRTGKRKITEVEEQEKLEASAPKRHRKKARKAARRGDNKPSPDENYSQNGAKTKSGRPIITPGTTTSTKIQDIPQKDGLMKSSVPRPQVPSAPAEDDIDTACTVCKSTQDSQGNEIVLCDGCDAAYHQACHLPAIDNSFVQVAEKSWFCGRCAPSSALYYGAAVESKYSPERMTGESLSLTEKYDYFYSLPRSALISLVRYCEELAPGIPLFPVNLKEVLASFEPVPMSDRCHGANPFPPLPRPVKRRSLPPYLVKVDPGDEGLWEDDSDNPGISHIVNGVLVHPRPADKPSTSSGGENKSTK</sequence>
<keyword evidence="4" id="KW-0862">Zinc</keyword>
<feature type="compositionally biased region" description="Basic residues" evidence="7">
    <location>
        <begin position="44"/>
        <end position="55"/>
    </location>
</feature>
<dbReference type="Gene3D" id="3.30.40.10">
    <property type="entry name" value="Zinc/RING finger domain, C3HC4 (zinc finger)"/>
    <property type="match status" value="1"/>
</dbReference>
<keyword evidence="2" id="KW-0479">Metal-binding</keyword>
<keyword evidence="10" id="KW-1185">Reference proteome</keyword>
<evidence type="ECO:0000256" key="1">
    <source>
        <dbReference type="ARBA" id="ARBA00004123"/>
    </source>
</evidence>
<dbReference type="InterPro" id="IPR011011">
    <property type="entry name" value="Znf_FYVE_PHD"/>
</dbReference>
<dbReference type="PROSITE" id="PS01359">
    <property type="entry name" value="ZF_PHD_1"/>
    <property type="match status" value="1"/>
</dbReference>
<dbReference type="GO" id="GO:0008270">
    <property type="term" value="F:zinc ion binding"/>
    <property type="evidence" value="ECO:0007669"/>
    <property type="project" value="UniProtKB-KW"/>
</dbReference>
<dbReference type="SMART" id="SM00249">
    <property type="entry name" value="PHD"/>
    <property type="match status" value="1"/>
</dbReference>
<comment type="subcellular location">
    <subcellularLocation>
        <location evidence="1">Nucleus</location>
    </subcellularLocation>
</comment>
<dbReference type="PANTHER" id="PTHR12628:SF10">
    <property type="entry name" value="HOMEOBOX DOMAIN-CONTAINING PROTEIN"/>
    <property type="match status" value="1"/>
</dbReference>
<evidence type="ECO:0000256" key="7">
    <source>
        <dbReference type="SAM" id="MobiDB-lite"/>
    </source>
</evidence>
<gene>
    <name evidence="9" type="ORF">Dda_6523</name>
</gene>
<dbReference type="Proteomes" id="UP001221413">
    <property type="component" value="Unassembled WGS sequence"/>
</dbReference>
<proteinExistence type="predicted"/>
<dbReference type="GO" id="GO:0045814">
    <property type="term" value="P:negative regulation of gene expression, epigenetic"/>
    <property type="evidence" value="ECO:0007669"/>
    <property type="project" value="TreeGrafter"/>
</dbReference>
<evidence type="ECO:0000313" key="10">
    <source>
        <dbReference type="Proteomes" id="UP001221413"/>
    </source>
</evidence>
<dbReference type="SUPFAM" id="SSF57903">
    <property type="entry name" value="FYVE/PHD zinc finger"/>
    <property type="match status" value="1"/>
</dbReference>
<feature type="compositionally biased region" description="Acidic residues" evidence="7">
    <location>
        <begin position="309"/>
        <end position="319"/>
    </location>
</feature>
<dbReference type="InterPro" id="IPR001965">
    <property type="entry name" value="Znf_PHD"/>
</dbReference>
<dbReference type="PANTHER" id="PTHR12628">
    <property type="entry name" value="POLYCOMB-LIKE TRANSCRIPTION FACTOR"/>
    <property type="match status" value="1"/>
</dbReference>
<keyword evidence="5" id="KW-0539">Nucleus</keyword>
<reference evidence="9" key="1">
    <citation type="submission" date="2023-01" db="EMBL/GenBank/DDBJ databases">
        <title>The chitinases involved in constricting ring structure development in the nematode-trapping fungus Drechslerella dactyloides.</title>
        <authorList>
            <person name="Wang R."/>
            <person name="Zhang L."/>
            <person name="Tang P."/>
            <person name="Li S."/>
            <person name="Liang L."/>
        </authorList>
    </citation>
    <scope>NUCLEOTIDE SEQUENCE</scope>
    <source>
        <strain evidence="9">YMF1.00031</strain>
    </source>
</reference>
<evidence type="ECO:0000256" key="4">
    <source>
        <dbReference type="ARBA" id="ARBA00022833"/>
    </source>
</evidence>
<dbReference type="GO" id="GO:0005634">
    <property type="term" value="C:nucleus"/>
    <property type="evidence" value="ECO:0007669"/>
    <property type="project" value="UniProtKB-SubCell"/>
</dbReference>
<feature type="region of interest" description="Disordered" evidence="7">
    <location>
        <begin position="309"/>
        <end position="352"/>
    </location>
</feature>
<dbReference type="InterPro" id="IPR013083">
    <property type="entry name" value="Znf_RING/FYVE/PHD"/>
</dbReference>
<feature type="compositionally biased region" description="Basic and acidic residues" evidence="7">
    <location>
        <begin position="56"/>
        <end position="67"/>
    </location>
</feature>
<dbReference type="GO" id="GO:0003682">
    <property type="term" value="F:chromatin binding"/>
    <property type="evidence" value="ECO:0007669"/>
    <property type="project" value="TreeGrafter"/>
</dbReference>
<keyword evidence="3 6" id="KW-0863">Zinc-finger</keyword>
<evidence type="ECO:0000256" key="3">
    <source>
        <dbReference type="ARBA" id="ARBA00022771"/>
    </source>
</evidence>
<dbReference type="PROSITE" id="PS50016">
    <property type="entry name" value="ZF_PHD_2"/>
    <property type="match status" value="1"/>
</dbReference>
<dbReference type="AlphaFoldDB" id="A0AAD6IXH6"/>
<evidence type="ECO:0000256" key="2">
    <source>
        <dbReference type="ARBA" id="ARBA00022723"/>
    </source>
</evidence>